<gene>
    <name evidence="1" type="ORF">NSCI0253_LOCUS45469</name>
</gene>
<evidence type="ECO:0008006" key="2">
    <source>
        <dbReference type="Google" id="ProtNLM"/>
    </source>
</evidence>
<dbReference type="AlphaFoldDB" id="A0A7S1B0M3"/>
<sequence>MDLNVPTAKMRMQIEQLLTLREAMISVSFETCEYECEEIWKSLLNQCLSKTMKRSCRKSEVEYTVETLMEGGKRYFVATVACAALASAYRGEAAASKKLAEHCAARAAMLSEYPACCDESFRALETGAEACPQPIVPLPLPLRDQDEVCRKRKADHDAKGRLNSSMQLMCGRALIKGDIVFDTQPDKASPLLFRSTVTLTCYQHLRFSGDALESKKLAEQSASAVALAHLEATIEPIEADHRAKKARLNSEKLAALKERNVMRKAEKRADMASGAITPRLAICAGTTWEA</sequence>
<dbReference type="Gene3D" id="3.30.160.20">
    <property type="match status" value="1"/>
</dbReference>
<name>A0A7S1B0M3_NOCSC</name>
<protein>
    <recommendedName>
        <fullName evidence="2">DRBM domain-containing protein</fullName>
    </recommendedName>
</protein>
<accession>A0A7S1B0M3</accession>
<evidence type="ECO:0000313" key="1">
    <source>
        <dbReference type="EMBL" id="CAD8871112.1"/>
    </source>
</evidence>
<reference evidence="1" key="1">
    <citation type="submission" date="2021-01" db="EMBL/GenBank/DDBJ databases">
        <authorList>
            <person name="Corre E."/>
            <person name="Pelletier E."/>
            <person name="Niang G."/>
            <person name="Scheremetjew M."/>
            <person name="Finn R."/>
            <person name="Kale V."/>
            <person name="Holt S."/>
            <person name="Cochrane G."/>
            <person name="Meng A."/>
            <person name="Brown T."/>
            <person name="Cohen L."/>
        </authorList>
    </citation>
    <scope>NUCLEOTIDE SEQUENCE</scope>
</reference>
<organism evidence="1">
    <name type="scientific">Noctiluca scintillans</name>
    <name type="common">Sea sparkle</name>
    <name type="synonym">Red tide dinoflagellate</name>
    <dbReference type="NCBI Taxonomy" id="2966"/>
    <lineage>
        <taxon>Eukaryota</taxon>
        <taxon>Sar</taxon>
        <taxon>Alveolata</taxon>
        <taxon>Dinophyceae</taxon>
        <taxon>Noctilucales</taxon>
        <taxon>Noctilucaceae</taxon>
        <taxon>Noctiluca</taxon>
    </lineage>
</organism>
<dbReference type="EMBL" id="HBFQ01064153">
    <property type="protein sequence ID" value="CAD8871112.1"/>
    <property type="molecule type" value="Transcribed_RNA"/>
</dbReference>
<proteinExistence type="predicted"/>